<protein>
    <submittedName>
        <fullName evidence="8">ABC transporter ATP-binding protein</fullName>
    </submittedName>
</protein>
<dbReference type="Pfam" id="PF00005">
    <property type="entry name" value="ABC_tran"/>
    <property type="match status" value="1"/>
</dbReference>
<comment type="caution">
    <text evidence="8">The sequence shown here is derived from an EMBL/GenBank/DDBJ whole genome shotgun (WGS) entry which is preliminary data.</text>
</comment>
<dbReference type="Proteomes" id="UP000770161">
    <property type="component" value="Unassembled WGS sequence"/>
</dbReference>
<evidence type="ECO:0000313" key="8">
    <source>
        <dbReference type="EMBL" id="MBU6112339.1"/>
    </source>
</evidence>
<gene>
    <name evidence="8" type="ORF">KQ656_00130</name>
</gene>
<dbReference type="InterPro" id="IPR003593">
    <property type="entry name" value="AAA+_ATPase"/>
</dbReference>
<dbReference type="SMART" id="SM00382">
    <property type="entry name" value="AAA"/>
    <property type="match status" value="1"/>
</dbReference>
<keyword evidence="2" id="KW-0813">Transport</keyword>
<dbReference type="InterPro" id="IPR050683">
    <property type="entry name" value="Bact_Polysacc_Export_ATP-bd"/>
</dbReference>
<keyword evidence="6" id="KW-1133">Transmembrane helix</keyword>
<dbReference type="RefSeq" id="WP_216683100.1">
    <property type="nucleotide sequence ID" value="NZ_JAHLZN010000001.1"/>
</dbReference>
<evidence type="ECO:0000256" key="3">
    <source>
        <dbReference type="ARBA" id="ARBA00022741"/>
    </source>
</evidence>
<keyword evidence="6" id="KW-0812">Transmembrane</keyword>
<name>A0ABS6GSQ2_MAMLE</name>
<dbReference type="PANTHER" id="PTHR46743">
    <property type="entry name" value="TEICHOIC ACIDS EXPORT ATP-BINDING PROTEIN TAGH"/>
    <property type="match status" value="1"/>
</dbReference>
<organism evidence="8 9">
    <name type="scientific">Mammaliicoccus lentus</name>
    <name type="common">Staphylococcus lentus</name>
    <dbReference type="NCBI Taxonomy" id="42858"/>
    <lineage>
        <taxon>Bacteria</taxon>
        <taxon>Bacillati</taxon>
        <taxon>Bacillota</taxon>
        <taxon>Bacilli</taxon>
        <taxon>Bacillales</taxon>
        <taxon>Staphylococcaceae</taxon>
        <taxon>Mammaliicoccus</taxon>
    </lineage>
</organism>
<evidence type="ECO:0000259" key="7">
    <source>
        <dbReference type="PROSITE" id="PS50893"/>
    </source>
</evidence>
<dbReference type="CDD" id="cd03220">
    <property type="entry name" value="ABC_KpsT_Wzt"/>
    <property type="match status" value="1"/>
</dbReference>
<dbReference type="InterPro" id="IPR003439">
    <property type="entry name" value="ABC_transporter-like_ATP-bd"/>
</dbReference>
<evidence type="ECO:0000256" key="6">
    <source>
        <dbReference type="SAM" id="Phobius"/>
    </source>
</evidence>
<evidence type="ECO:0000313" key="9">
    <source>
        <dbReference type="Proteomes" id="UP000770161"/>
    </source>
</evidence>
<keyword evidence="4 8" id="KW-0067">ATP-binding</keyword>
<dbReference type="PROSITE" id="PS50893">
    <property type="entry name" value="ABC_TRANSPORTER_2"/>
    <property type="match status" value="1"/>
</dbReference>
<evidence type="ECO:0000256" key="2">
    <source>
        <dbReference type="ARBA" id="ARBA00022448"/>
    </source>
</evidence>
<evidence type="ECO:0000256" key="4">
    <source>
        <dbReference type="ARBA" id="ARBA00022840"/>
    </source>
</evidence>
<keyword evidence="9" id="KW-1185">Reference proteome</keyword>
<dbReference type="InterPro" id="IPR015860">
    <property type="entry name" value="ABC_transpr_TagH-like"/>
</dbReference>
<reference evidence="8 9" key="1">
    <citation type="submission" date="2021-06" db="EMBL/GenBank/DDBJ databases">
        <title>Staphylococcus lentus K169 genome sequencing.</title>
        <authorList>
            <person name="Sundareshan S."/>
            <person name="Akhila D.S."/>
            <person name="Prachi D."/>
            <person name="Sivakumar R."/>
            <person name="Rajendhran J."/>
            <person name="Isloor S."/>
            <person name="Hegde N.R."/>
        </authorList>
    </citation>
    <scope>NUCLEOTIDE SEQUENCE [LARGE SCALE GENOMIC DNA]</scope>
    <source>
        <strain evidence="8 9">K169</strain>
    </source>
</reference>
<dbReference type="EMBL" id="JAHLZN010000001">
    <property type="protein sequence ID" value="MBU6112339.1"/>
    <property type="molecule type" value="Genomic_DNA"/>
</dbReference>
<dbReference type="PANTHER" id="PTHR46743:SF2">
    <property type="entry name" value="TEICHOIC ACIDS EXPORT ATP-BINDING PROTEIN TAGH"/>
    <property type="match status" value="1"/>
</dbReference>
<evidence type="ECO:0000256" key="1">
    <source>
        <dbReference type="ARBA" id="ARBA00005417"/>
    </source>
</evidence>
<feature type="domain" description="ABC transporter" evidence="7">
    <location>
        <begin position="7"/>
        <end position="247"/>
    </location>
</feature>
<feature type="transmembrane region" description="Helical" evidence="6">
    <location>
        <begin position="281"/>
        <end position="304"/>
    </location>
</feature>
<proteinExistence type="inferred from homology"/>
<comment type="similarity">
    <text evidence="1">Belongs to the ABC transporter superfamily.</text>
</comment>
<keyword evidence="6" id="KW-0472">Membrane</keyword>
<keyword evidence="5" id="KW-1278">Translocase</keyword>
<evidence type="ECO:0000256" key="5">
    <source>
        <dbReference type="ARBA" id="ARBA00022967"/>
    </source>
</evidence>
<keyword evidence="3" id="KW-0547">Nucleotide-binding</keyword>
<sequence length="305" mass="34514">MTQTYKIKCENVSKVYDLNVSRKDKLLSLFTFGLSYKSKPYYALHDISFEVQEGTSVGIIGLNGSGKSTLSNILGGVIEPSSGTVYTNGKPSLIAIGAGLNPDFTGEENIHYKCLMHGMSQKEINEKFDDIVQFSELDDFIYQPLKSYSSGMKSRLGFAIAIHTDPDILIVDEALSVGDETFSNKCIEKMHELQEQGKTIFFVSHSAGQIKKMCKKAIWIHYGEMVAYGEVQEVVKRYVNLIQKVKKKSKKQQLEYKRIKIQQQREKEVNEKDVHKEKRPVSLLAMIGMLSVAWIYVMLFQVGIL</sequence>
<dbReference type="PROSITE" id="PS00211">
    <property type="entry name" value="ABC_TRANSPORTER_1"/>
    <property type="match status" value="1"/>
</dbReference>
<accession>A0ABS6GSQ2</accession>
<dbReference type="InterPro" id="IPR017871">
    <property type="entry name" value="ABC_transporter-like_CS"/>
</dbReference>
<dbReference type="GO" id="GO:0005524">
    <property type="term" value="F:ATP binding"/>
    <property type="evidence" value="ECO:0007669"/>
    <property type="project" value="UniProtKB-KW"/>
</dbReference>